<keyword evidence="4" id="KW-0862">Zinc</keyword>
<evidence type="ECO:0000256" key="5">
    <source>
        <dbReference type="SAM" id="MobiDB-lite"/>
    </source>
</evidence>
<dbReference type="WBParaSite" id="GPUH_0001669501-mRNA-1">
    <property type="protein sequence ID" value="GPUH_0001669501-mRNA-1"/>
    <property type="gene ID" value="GPUH_0001669501"/>
</dbReference>
<dbReference type="InterPro" id="IPR037962">
    <property type="entry name" value="Neuralized"/>
</dbReference>
<evidence type="ECO:0000256" key="4">
    <source>
        <dbReference type="ARBA" id="ARBA00022833"/>
    </source>
</evidence>
<feature type="compositionally biased region" description="Polar residues" evidence="5">
    <location>
        <begin position="216"/>
        <end position="244"/>
    </location>
</feature>
<dbReference type="SMART" id="SM00588">
    <property type="entry name" value="NEUZ"/>
    <property type="match status" value="2"/>
</dbReference>
<keyword evidence="1" id="KW-0479">Metal-binding</keyword>
<evidence type="ECO:0000259" key="6">
    <source>
        <dbReference type="PROSITE" id="PS51065"/>
    </source>
</evidence>
<feature type="domain" description="NHR" evidence="6">
    <location>
        <begin position="260"/>
        <end position="376"/>
    </location>
</feature>
<feature type="domain" description="NHR" evidence="6">
    <location>
        <begin position="40"/>
        <end position="195"/>
    </location>
</feature>
<evidence type="ECO:0000313" key="8">
    <source>
        <dbReference type="Proteomes" id="UP000271098"/>
    </source>
</evidence>
<dbReference type="PROSITE" id="PS51065">
    <property type="entry name" value="NHR"/>
    <property type="match status" value="2"/>
</dbReference>
<dbReference type="AlphaFoldDB" id="A0A183E6T2"/>
<dbReference type="Gene3D" id="2.60.120.920">
    <property type="match status" value="2"/>
</dbReference>
<reference evidence="7 8" key="2">
    <citation type="submission" date="2018-11" db="EMBL/GenBank/DDBJ databases">
        <authorList>
            <consortium name="Pathogen Informatics"/>
        </authorList>
    </citation>
    <scope>NUCLEOTIDE SEQUENCE [LARGE SCALE GENOMIC DNA]</scope>
</reference>
<protein>
    <submittedName>
        <fullName evidence="9">NHR domain-containing protein</fullName>
    </submittedName>
</protein>
<accession>A0A183E6T2</accession>
<feature type="region of interest" description="Disordered" evidence="5">
    <location>
        <begin position="210"/>
        <end position="245"/>
    </location>
</feature>
<evidence type="ECO:0000256" key="3">
    <source>
        <dbReference type="ARBA" id="ARBA00022771"/>
    </source>
</evidence>
<evidence type="ECO:0000256" key="2">
    <source>
        <dbReference type="ARBA" id="ARBA00022737"/>
    </source>
</evidence>
<dbReference type="GO" id="GO:0061630">
    <property type="term" value="F:ubiquitin protein ligase activity"/>
    <property type="evidence" value="ECO:0007669"/>
    <property type="project" value="TreeGrafter"/>
</dbReference>
<dbReference type="EMBL" id="UYRT01084082">
    <property type="protein sequence ID" value="VDN28326.1"/>
    <property type="molecule type" value="Genomic_DNA"/>
</dbReference>
<proteinExistence type="predicted"/>
<gene>
    <name evidence="7" type="ORF">GPUH_LOCUS16672</name>
</gene>
<keyword evidence="8" id="KW-1185">Reference proteome</keyword>
<evidence type="ECO:0000313" key="9">
    <source>
        <dbReference type="WBParaSite" id="GPUH_0001669501-mRNA-1"/>
    </source>
</evidence>
<dbReference type="FunFam" id="2.60.120.920:FF:000005">
    <property type="entry name" value="Putative E3 ubiquitin-protein ligase NEURL1B"/>
    <property type="match status" value="1"/>
</dbReference>
<dbReference type="Pfam" id="PF07177">
    <property type="entry name" value="Neuralized"/>
    <property type="match status" value="2"/>
</dbReference>
<dbReference type="GO" id="GO:0008270">
    <property type="term" value="F:zinc ion binding"/>
    <property type="evidence" value="ECO:0007669"/>
    <property type="project" value="UniProtKB-KW"/>
</dbReference>
<dbReference type="Proteomes" id="UP000271098">
    <property type="component" value="Unassembled WGS sequence"/>
</dbReference>
<reference evidence="9" key="1">
    <citation type="submission" date="2016-06" db="UniProtKB">
        <authorList>
            <consortium name="WormBaseParasite"/>
        </authorList>
    </citation>
    <scope>IDENTIFICATION</scope>
</reference>
<keyword evidence="2" id="KW-0677">Repeat</keyword>
<dbReference type="PANTHER" id="PTHR12429:SF6">
    <property type="entry name" value="PROTEIN NEURALIZED"/>
    <property type="match status" value="1"/>
</dbReference>
<dbReference type="PANTHER" id="PTHR12429">
    <property type="entry name" value="NEURALIZED"/>
    <property type="match status" value="1"/>
</dbReference>
<keyword evidence="3" id="KW-0863">Zinc-finger</keyword>
<evidence type="ECO:0000313" key="7">
    <source>
        <dbReference type="EMBL" id="VDN28326.1"/>
    </source>
</evidence>
<dbReference type="InterPro" id="IPR043136">
    <property type="entry name" value="B30.2/SPRY_sf"/>
</dbReference>
<sequence>MLRLQGVLWVESVPEDGLQIAIYDENTVVNQGTSEWPLPQLTFHQVHGSNIQILRGGRVAKRKESFCKGLAFSSRPIQIDENVCIRFAEVVSNWSGVLRFGVTAVDPETYRGIELPKFACPDLTSKEGYWAKALPERYSVAGSVLHFYVNAEGELYYGINGVLKGQFLNGINVSSPLWVIVDIYGNSSSLEFIDPNEVRFRSPRSVTARSRVVRPQSATSVPQVPATTSAATHHQHPRSGSNARRNLPLSKYHADVHFTPLTFHSVRGKHVSLTHGYTVAERHTGEYACGYVFTSRPLVLDEKIVIQILDVEPAYTGSMAFGLTCCDPVNLQGSTLPVDSDDLLERPEYWVGIKDVAAQPKISDELSFWITHRGQF</sequence>
<organism evidence="9">
    <name type="scientific">Gongylonema pulchrum</name>
    <dbReference type="NCBI Taxonomy" id="637853"/>
    <lineage>
        <taxon>Eukaryota</taxon>
        <taxon>Metazoa</taxon>
        <taxon>Ecdysozoa</taxon>
        <taxon>Nematoda</taxon>
        <taxon>Chromadorea</taxon>
        <taxon>Rhabditida</taxon>
        <taxon>Spirurina</taxon>
        <taxon>Spiruromorpha</taxon>
        <taxon>Spiruroidea</taxon>
        <taxon>Gongylonematidae</taxon>
        <taxon>Gongylonema</taxon>
    </lineage>
</organism>
<dbReference type="InterPro" id="IPR006573">
    <property type="entry name" value="NHR_dom"/>
</dbReference>
<evidence type="ECO:0000256" key="1">
    <source>
        <dbReference type="ARBA" id="ARBA00022723"/>
    </source>
</evidence>
<name>A0A183E6T2_9BILA</name>
<dbReference type="OrthoDB" id="6078042at2759"/>